<keyword evidence="1" id="KW-0472">Membrane</keyword>
<protein>
    <submittedName>
        <fullName evidence="2">Uncharacterized protein</fullName>
    </submittedName>
</protein>
<proteinExistence type="predicted"/>
<feature type="transmembrane region" description="Helical" evidence="1">
    <location>
        <begin position="65"/>
        <end position="81"/>
    </location>
</feature>
<gene>
    <name evidence="2" type="ORF">JNE38_22010</name>
</gene>
<reference evidence="2 3" key="1">
    <citation type="submission" date="2021-01" db="EMBL/GenBank/DDBJ databases">
        <title>Identification of strong promoters based on the transcriptome of Brevibacillus choshinensis.</title>
        <authorList>
            <person name="Yao D."/>
            <person name="Zhang K."/>
            <person name="Wu J."/>
        </authorList>
    </citation>
    <scope>NUCLEOTIDE SEQUENCE [LARGE SCALE GENOMIC DNA]</scope>
    <source>
        <strain evidence="2 3">HPD31-SP3</strain>
    </source>
</reference>
<organism evidence="2 3">
    <name type="scientific">Brevibacillus choshinensis</name>
    <dbReference type="NCBI Taxonomy" id="54911"/>
    <lineage>
        <taxon>Bacteria</taxon>
        <taxon>Bacillati</taxon>
        <taxon>Bacillota</taxon>
        <taxon>Bacilli</taxon>
        <taxon>Bacillales</taxon>
        <taxon>Paenibacillaceae</taxon>
        <taxon>Brevibacillus</taxon>
    </lineage>
</organism>
<feature type="transmembrane region" description="Helical" evidence="1">
    <location>
        <begin position="93"/>
        <end position="116"/>
    </location>
</feature>
<feature type="transmembrane region" description="Helical" evidence="1">
    <location>
        <begin position="41"/>
        <end position="59"/>
    </location>
</feature>
<evidence type="ECO:0000313" key="2">
    <source>
        <dbReference type="EMBL" id="QRG70718.1"/>
    </source>
</evidence>
<dbReference type="Proteomes" id="UP000596248">
    <property type="component" value="Chromosome"/>
</dbReference>
<keyword evidence="1" id="KW-1133">Transmembrane helix</keyword>
<sequence length="241" mass="27829">MGVEIHVDFNAIDTVTETLGWIVIVFFANKIYQKQMVKPKVWKIPVIILAGLISLSINWNMFDVIVKLPILPLGVWILYFVRKRKDRAERWQTYRSFAWLGFGANFIFFASTLLTIPVHHAIYPKDEPSVHISKVTNAAIIKIHPSAKDRSLNKDSLLNQLDTLRQEPIYSNRWYEETIMNTESNKRNERFPYQLIGTSSKWGSGLHTLIYVEEDGKGILLSAPKMQLYFRSKDSLLEGGE</sequence>
<evidence type="ECO:0000256" key="1">
    <source>
        <dbReference type="SAM" id="Phobius"/>
    </source>
</evidence>
<name>A0ABX7FY67_BRECH</name>
<feature type="transmembrane region" description="Helical" evidence="1">
    <location>
        <begin position="12"/>
        <end position="29"/>
    </location>
</feature>
<accession>A0ABX7FY67</accession>
<keyword evidence="3" id="KW-1185">Reference proteome</keyword>
<dbReference type="EMBL" id="CP069127">
    <property type="protein sequence ID" value="QRG70718.1"/>
    <property type="molecule type" value="Genomic_DNA"/>
</dbReference>
<keyword evidence="1" id="KW-0812">Transmembrane</keyword>
<evidence type="ECO:0000313" key="3">
    <source>
        <dbReference type="Proteomes" id="UP000596248"/>
    </source>
</evidence>